<dbReference type="InterPro" id="IPR039782">
    <property type="entry name" value="VPS13B"/>
</dbReference>
<proteinExistence type="predicted"/>
<evidence type="ECO:0000256" key="1">
    <source>
        <dbReference type="ARBA" id="ARBA00022448"/>
    </source>
</evidence>
<keyword evidence="5" id="KW-1185">Reference proteome</keyword>
<keyword evidence="1" id="KW-0813">Transport</keyword>
<sequence>MQRYFKLETYVGKLIMSYLNTYVKLRDDQVAMSFWGGDVILNQLELRCESLEHLFPFPVGFRSGRVHELRIHVPWTKLNSENIVISLHTVECILALKQPASSTTVEDNLADMVQPGSAISSTGFQDISASIAPGYLQSYLKRLLANIRFVVYNLNVKFLQDDIVLSLSGSVLDFHPTTPDWKPTFHSGGQESSYMVHRKLQVSDVTLCLDHSGSSGYVEVYEEPLLYRFGLSCLVKFTYARETLRLSSPVMSTVNIHAKKLDLRLSPFQLHALVRLIEVFSAIGAETFDWSKLNLANVLNVFQVETINNEVTSGSLLDPPAPLEQTVDNSQQQSWASWVWSFVPAILPPNTELSDSDDNEDKTEDHCDDPGQASIELIQSVYEDVKCQSNSCSEPSELPYSSAELTGVVNTDVARTSFTKPLSTSNSSFHSDAVNTEAHRLRGLRRRIRRLVHSQKTSPLFIVGVFVDRLSVCFTVPDSHLSGRLIKVSSSKRPPLRLRPTVKIELDSLALQITALDVHFNSLQVGVRRLRAFPMGRVCCCGHVEVCSTCTDEPTVESPLSDRLSDSTASTRGSVTNDSVTVYPVMLELGRGSDPNSSVPCSHSLFYNVLRSSANDESDSTASECPDLIDTLPLLTQETYFSKFTDSLVRNVYPAVWFDMVSTVKARAPNVQLKSLPRIRTSQTYGVHETAQIRLLSDHLELHLSPTLLHRLECLIKSVKDCPSYSSCLLNVSSACHPLAHHTESPCLSRFRENIPVRDIRFGITSSTTFFHASHRTEEHANEGYPCLKLKTGPASWNVIVPMYVDEVAIYMQRWIFPAELLSDLNEKIMSPMNWSDDDKSQFAAGSQSDSEADVQLLMHIFTRMRFHCDSMSLSLVQPVILASTAAFPMGNETEYSTVFCVPDVTACLWNLNRPDYWILHPHASILARSEHRLTFLNGVSLRLSIPSLIIGVFLLSSMVKQLSVLSGFLIAPTGSECPSFLPDTSSVSYFRRISPIQAIDSVDDGLLCANFPGLIHIRWFDSQAVRVAQLSVETDCSLYLHWPRIDGLVLPILQRVSSTISNRQQNAQHNSESALHSSIFPLLGISFQFPNEYFKTKAPTLCQAVVSDFNVLITPRLFEWLNSISSSLNSAYRLATEPCLSRPSCSHSQSASPEHSISVSPTTLPYSTIKQPLTRISSPSEFGRRSYPLDGHKPNNHLQRFDVNDGDPQNTRFSAQSSYCTSHQLLSDEKQQRPSVIWDTGTWFPVRRFLNGIHGLFTQLNVQLLVLPSKMTVVTQNPSPTFVCQIFEVSGFNPSDLANDHNALEVVLPKLQLDNQARDISVPDARLTFNPVGLKIPNVSWTQATRQLPILRSLLNSNTTTTSETVVPWFLRASDASLKLNGQTLSSGSLLATLIETVQSCAHPMSTIDWCLHVQLILDEPDHRRDILCIPTLEQMFQAVNSVSFLVAGLRQTFSNWTTVFQWLRTDFSGQLMSRGKMTLKPNPCFSSTASSCYENPVNKISLKRYSTSPCGGYPIPPITRVKHQTEVLSQSPLLIITTNAPPVRFWIQCSLPRAAGCFILSSDCPDEQAILHWFVKGAVFTVDLKQDSASFEVKLGSLSAELRRTNERVIPVLSPLESSFRAFSDHDLSTSQPSSSISPPTLNSPTPKCSSSQSHFADADTISGAFCMSESSFLTVGVSPTLFGTTEHHCHSSLHTEGSLDPLSCKPSADGQSTSMHVPSPSLPSEIEPVISNLLIKGLLQPLDMFICPVLIEQLTKLCGTMYTGSQDVFPRPLSSVALSRKGGCIGRLVQPHVLVKSFRVFYPLSRVLPWSRHSEPDTLAFCCESVELTPLVGDDLERPAVHFSHITSDDITLTSAALEADSPCPTLQLTASVRGLSFRVTEFASLLLPEGFIVDRSTEGRFTSVNNLSSTVLAERQNPARYWNQGILRASWNCLPHPAPAWPIIQTFSVTLSYASAVQDSQSRYIYGDALELTIPDNVVLFADCKLLNHLSTVIQSSTASSSDNCELSQSHPVANLFDRYFHPTSSMVAIPLRLLFTVRHVRLVTWTDQLNSLAYDEIAHTVVDISHPHLSIHFKTSGESGLVDQLDFGIEDMQKRNHSGSTDMSDPETVQSRPVALVHISPLMLVGCVELDSVQNRSLTPNQFMFCRLLCPSLRIGLLQQQEPQDDQHPNGLELARVVFNGLSLTHKRSLGSFPSETFRSLLEFEQCTVCTANPNWACLQSFCRLHRFSADVTQPSGLIRSHLVDVQLRLGVDRLVALCHLTRILDKACATWMDQNLNERSCCTGEDFLTNDDQDDLDLRWMVVNCSDQVSNVIVQWTFCVGNIQPSNWFSSVAALIAG</sequence>
<evidence type="ECO:0000313" key="5">
    <source>
        <dbReference type="Proteomes" id="UP000748531"/>
    </source>
</evidence>
<dbReference type="PANTHER" id="PTHR12517:SF0">
    <property type="entry name" value="INTERMEMBRANE LIPID TRANSFER PROTEIN VPS13B"/>
    <property type="match status" value="1"/>
</dbReference>
<organism evidence="4 5">
    <name type="scientific">Paragonimus heterotremus</name>
    <dbReference type="NCBI Taxonomy" id="100268"/>
    <lineage>
        <taxon>Eukaryota</taxon>
        <taxon>Metazoa</taxon>
        <taxon>Spiralia</taxon>
        <taxon>Lophotrochozoa</taxon>
        <taxon>Platyhelminthes</taxon>
        <taxon>Trematoda</taxon>
        <taxon>Digenea</taxon>
        <taxon>Plagiorchiida</taxon>
        <taxon>Troglotremata</taxon>
        <taxon>Troglotrematidae</taxon>
        <taxon>Paragonimus</taxon>
    </lineage>
</organism>
<dbReference type="EMBL" id="LUCH01003199">
    <property type="protein sequence ID" value="KAF5400425.1"/>
    <property type="molecule type" value="Genomic_DNA"/>
</dbReference>
<feature type="region of interest" description="Disordered" evidence="2">
    <location>
        <begin position="351"/>
        <end position="370"/>
    </location>
</feature>
<reference evidence="4" key="1">
    <citation type="submission" date="2019-05" db="EMBL/GenBank/DDBJ databases">
        <title>Annotation for the trematode Paragonimus heterotremus.</title>
        <authorList>
            <person name="Choi Y.-J."/>
        </authorList>
    </citation>
    <scope>NUCLEOTIDE SEQUENCE</scope>
    <source>
        <strain evidence="4">LC</strain>
    </source>
</reference>
<comment type="caution">
    <text evidence="4">The sequence shown here is derived from an EMBL/GenBank/DDBJ whole genome shotgun (WGS) entry which is preliminary data.</text>
</comment>
<protein>
    <recommendedName>
        <fullName evidence="3">Chorein N-terminal domain-containing protein</fullName>
    </recommendedName>
</protein>
<feature type="domain" description="Chorein N-terminal" evidence="3">
    <location>
        <begin position="7"/>
        <end position="214"/>
    </location>
</feature>
<dbReference type="Proteomes" id="UP000748531">
    <property type="component" value="Unassembled WGS sequence"/>
</dbReference>
<dbReference type="Pfam" id="PF12624">
    <property type="entry name" value="VPS13_N"/>
    <property type="match status" value="1"/>
</dbReference>
<evidence type="ECO:0000313" key="4">
    <source>
        <dbReference type="EMBL" id="KAF5400425.1"/>
    </source>
</evidence>
<dbReference type="PANTHER" id="PTHR12517">
    <property type="entry name" value="VACUOLAR PROTEIN SORTING-ASSOCIATED PROTEIN 13B"/>
    <property type="match status" value="1"/>
</dbReference>
<feature type="region of interest" description="Disordered" evidence="2">
    <location>
        <begin position="1700"/>
        <end position="1724"/>
    </location>
</feature>
<accession>A0A8J4SNS8</accession>
<dbReference type="InterPro" id="IPR026854">
    <property type="entry name" value="VPS13_N"/>
</dbReference>
<name>A0A8J4SNS8_9TREM</name>
<gene>
    <name evidence="4" type="ORF">PHET_05777</name>
</gene>
<dbReference type="OrthoDB" id="445152at2759"/>
<evidence type="ECO:0000259" key="3">
    <source>
        <dbReference type="Pfam" id="PF12624"/>
    </source>
</evidence>
<evidence type="ECO:0000256" key="2">
    <source>
        <dbReference type="SAM" id="MobiDB-lite"/>
    </source>
</evidence>
<feature type="region of interest" description="Disordered" evidence="2">
    <location>
        <begin position="1627"/>
        <end position="1652"/>
    </location>
</feature>
<feature type="compositionally biased region" description="Low complexity" evidence="2">
    <location>
        <begin position="1631"/>
        <end position="1643"/>
    </location>
</feature>
<feature type="region of interest" description="Disordered" evidence="2">
    <location>
        <begin position="552"/>
        <end position="573"/>
    </location>
</feature>